<keyword evidence="3 7" id="KW-0813">Transport</keyword>
<evidence type="ECO:0000313" key="9">
    <source>
        <dbReference type="EMBL" id="CAB9497655.1"/>
    </source>
</evidence>
<comment type="subcellular location">
    <subcellularLocation>
        <location evidence="1">Membrane</location>
        <topology evidence="1">Multi-pass membrane protein</topology>
    </subcellularLocation>
</comment>
<evidence type="ECO:0000256" key="8">
    <source>
        <dbReference type="SAM" id="Phobius"/>
    </source>
</evidence>
<dbReference type="GO" id="GO:0015250">
    <property type="term" value="F:water channel activity"/>
    <property type="evidence" value="ECO:0007669"/>
    <property type="project" value="TreeGrafter"/>
</dbReference>
<organism evidence="9 10">
    <name type="scientific">Seminavis robusta</name>
    <dbReference type="NCBI Taxonomy" id="568900"/>
    <lineage>
        <taxon>Eukaryota</taxon>
        <taxon>Sar</taxon>
        <taxon>Stramenopiles</taxon>
        <taxon>Ochrophyta</taxon>
        <taxon>Bacillariophyta</taxon>
        <taxon>Bacillariophyceae</taxon>
        <taxon>Bacillariophycidae</taxon>
        <taxon>Naviculales</taxon>
        <taxon>Naviculaceae</taxon>
        <taxon>Seminavis</taxon>
    </lineage>
</organism>
<comment type="caution">
    <text evidence="9">The sequence shown here is derived from an EMBL/GenBank/DDBJ whole genome shotgun (WGS) entry which is preliminary data.</text>
</comment>
<dbReference type="EMBL" id="CAICTM010000023">
    <property type="protein sequence ID" value="CAB9497655.1"/>
    <property type="molecule type" value="Genomic_DNA"/>
</dbReference>
<dbReference type="OrthoDB" id="3222at2759"/>
<feature type="transmembrane region" description="Helical" evidence="8">
    <location>
        <begin position="123"/>
        <end position="146"/>
    </location>
</feature>
<evidence type="ECO:0000256" key="2">
    <source>
        <dbReference type="ARBA" id="ARBA00006175"/>
    </source>
</evidence>
<sequence length="336" mass="35472">MLAISRYVQCLALCIGVLANAQRGESFALPRRATGYLVNTNPNRTPSCGVEILKSSAVSSEEQESSFRGGGGVQKKDAFWNAKLLRVLFAEAAGTFIIVQLGTGAVMSAIFDDALVGLMQIAAVWVIAVTLAIATTGPISGAHLNPAVSIAMSLLRPSSSFGFGKVLLYIASQLIGAISGSLINLLLYKEKILQFEAKNSIVRGTTASIASAKAFGEYFAEPISASLAFLVELFGTAMLSFAIFALTNPKNDTQKNGVYIPPLIGLTVGGLICVLAPLTQAGFNPARDFGPRIVAFFAGWKMIAFQGWWVYVFAPIIGALLGGFVADKVLYGGDDN</sequence>
<name>A0A9N8D9G2_9STRA</name>
<feature type="transmembrane region" description="Helical" evidence="8">
    <location>
        <begin position="226"/>
        <end position="246"/>
    </location>
</feature>
<keyword evidence="6 8" id="KW-0472">Membrane</keyword>
<dbReference type="InterPro" id="IPR000425">
    <property type="entry name" value="MIP"/>
</dbReference>
<dbReference type="PANTHER" id="PTHR43829">
    <property type="entry name" value="AQUAPORIN OR AQUAGLYCEROPORIN RELATED"/>
    <property type="match status" value="1"/>
</dbReference>
<evidence type="ECO:0000256" key="6">
    <source>
        <dbReference type="ARBA" id="ARBA00023136"/>
    </source>
</evidence>
<evidence type="ECO:0000256" key="3">
    <source>
        <dbReference type="ARBA" id="ARBA00022448"/>
    </source>
</evidence>
<dbReference type="Proteomes" id="UP001153069">
    <property type="component" value="Unassembled WGS sequence"/>
</dbReference>
<evidence type="ECO:0000256" key="7">
    <source>
        <dbReference type="RuleBase" id="RU000477"/>
    </source>
</evidence>
<dbReference type="PROSITE" id="PS00221">
    <property type="entry name" value="MIP"/>
    <property type="match status" value="1"/>
</dbReference>
<dbReference type="Gene3D" id="1.20.1080.10">
    <property type="entry name" value="Glycerol uptake facilitator protein"/>
    <property type="match status" value="1"/>
</dbReference>
<dbReference type="AlphaFoldDB" id="A0A9N8D9G2"/>
<keyword evidence="10" id="KW-1185">Reference proteome</keyword>
<dbReference type="GO" id="GO:0015254">
    <property type="term" value="F:glycerol channel activity"/>
    <property type="evidence" value="ECO:0007669"/>
    <property type="project" value="TreeGrafter"/>
</dbReference>
<feature type="transmembrane region" description="Helical" evidence="8">
    <location>
        <begin position="166"/>
        <end position="188"/>
    </location>
</feature>
<dbReference type="InterPro" id="IPR022357">
    <property type="entry name" value="MIP_CS"/>
</dbReference>
<keyword evidence="5 8" id="KW-1133">Transmembrane helix</keyword>
<protein>
    <submittedName>
        <fullName evidence="9">Glycerol uptake facilitator protein-like</fullName>
    </submittedName>
</protein>
<dbReference type="GO" id="GO:0005886">
    <property type="term" value="C:plasma membrane"/>
    <property type="evidence" value="ECO:0007669"/>
    <property type="project" value="TreeGrafter"/>
</dbReference>
<proteinExistence type="inferred from homology"/>
<keyword evidence="4 7" id="KW-0812">Transmembrane</keyword>
<feature type="transmembrane region" description="Helical" evidence="8">
    <location>
        <begin position="308"/>
        <end position="326"/>
    </location>
</feature>
<accession>A0A9N8D9G2</accession>
<dbReference type="PANTHER" id="PTHR43829:SF9">
    <property type="entry name" value="AQUAPORIN-9"/>
    <property type="match status" value="1"/>
</dbReference>
<dbReference type="InterPro" id="IPR023271">
    <property type="entry name" value="Aquaporin-like"/>
</dbReference>
<evidence type="ECO:0000256" key="1">
    <source>
        <dbReference type="ARBA" id="ARBA00004141"/>
    </source>
</evidence>
<evidence type="ECO:0000313" key="10">
    <source>
        <dbReference type="Proteomes" id="UP001153069"/>
    </source>
</evidence>
<dbReference type="SUPFAM" id="SSF81338">
    <property type="entry name" value="Aquaporin-like"/>
    <property type="match status" value="1"/>
</dbReference>
<feature type="transmembrane region" description="Helical" evidence="8">
    <location>
        <begin position="87"/>
        <end position="111"/>
    </location>
</feature>
<dbReference type="PRINTS" id="PR00783">
    <property type="entry name" value="MINTRINSICP"/>
</dbReference>
<evidence type="ECO:0000256" key="5">
    <source>
        <dbReference type="ARBA" id="ARBA00022989"/>
    </source>
</evidence>
<feature type="transmembrane region" description="Helical" evidence="8">
    <location>
        <begin position="258"/>
        <end position="278"/>
    </location>
</feature>
<reference evidence="9" key="1">
    <citation type="submission" date="2020-06" db="EMBL/GenBank/DDBJ databases">
        <authorList>
            <consortium name="Plant Systems Biology data submission"/>
        </authorList>
    </citation>
    <scope>NUCLEOTIDE SEQUENCE</scope>
    <source>
        <strain evidence="9">D6</strain>
    </source>
</reference>
<dbReference type="InterPro" id="IPR050363">
    <property type="entry name" value="MIP/Aquaporin"/>
</dbReference>
<gene>
    <name evidence="9" type="ORF">SEMRO_23_G015990.1</name>
</gene>
<dbReference type="Pfam" id="PF00230">
    <property type="entry name" value="MIP"/>
    <property type="match status" value="1"/>
</dbReference>
<evidence type="ECO:0000256" key="4">
    <source>
        <dbReference type="ARBA" id="ARBA00022692"/>
    </source>
</evidence>
<comment type="similarity">
    <text evidence="2 7">Belongs to the MIP/aquaporin (TC 1.A.8) family.</text>
</comment>